<dbReference type="AlphaFoldDB" id="A0A0G0TB01"/>
<dbReference type="Proteomes" id="UP000034664">
    <property type="component" value="Unassembled WGS sequence"/>
</dbReference>
<sequence length="262" mass="28924">MKYFVLFVIIIGLIVIWNTQVKNRSGNTDNQDNQSTPSISISEGRYRTVPPQAKNKIEIPYNQSTYTLYYSSLSNSTIKVIPNFTEKINAESLSEKNNCRIASNGGFYTTNDTPLGLLKINDEIISREKTDSNLINGFFYLDQVGNPHIDGQYPSDAPTIIQSGPFFSAGDTISTVNDKPSRRIVVMETTSGEYYIAAITTKEITTSGPLLSDLPVILFSIEEPFQVRTALNLDGGAASFYKDESGFTLSELTHVGSVICVK</sequence>
<name>A0A0G0TB01_9BACT</name>
<dbReference type="EMBL" id="LBZM01000014">
    <property type="protein sequence ID" value="KKR71986.1"/>
    <property type="molecule type" value="Genomic_DNA"/>
</dbReference>
<organism evidence="2 3">
    <name type="scientific">Candidatus Roizmanbacteria bacterium GW2011_GWB1_40_7</name>
    <dbReference type="NCBI Taxonomy" id="1618482"/>
    <lineage>
        <taxon>Bacteria</taxon>
        <taxon>Candidatus Roizmaniibacteriota</taxon>
    </lineage>
</organism>
<gene>
    <name evidence="2" type="ORF">UU14_C0014G0008</name>
</gene>
<protein>
    <recommendedName>
        <fullName evidence="4">Phosphodiester glycosidase domain-containing protein</fullName>
    </recommendedName>
</protein>
<reference evidence="2 3" key="1">
    <citation type="journal article" date="2015" name="Nature">
        <title>rRNA introns, odd ribosomes, and small enigmatic genomes across a large radiation of phyla.</title>
        <authorList>
            <person name="Brown C.T."/>
            <person name="Hug L.A."/>
            <person name="Thomas B.C."/>
            <person name="Sharon I."/>
            <person name="Castelle C.J."/>
            <person name="Singh A."/>
            <person name="Wilkins M.J."/>
            <person name="Williams K.H."/>
            <person name="Banfield J.F."/>
        </authorList>
    </citation>
    <scope>NUCLEOTIDE SEQUENCE [LARGE SCALE GENOMIC DNA]</scope>
</reference>
<evidence type="ECO:0000256" key="1">
    <source>
        <dbReference type="SAM" id="MobiDB-lite"/>
    </source>
</evidence>
<proteinExistence type="predicted"/>
<evidence type="ECO:0000313" key="3">
    <source>
        <dbReference type="Proteomes" id="UP000034664"/>
    </source>
</evidence>
<feature type="region of interest" description="Disordered" evidence="1">
    <location>
        <begin position="24"/>
        <end position="43"/>
    </location>
</feature>
<feature type="compositionally biased region" description="Polar residues" evidence="1">
    <location>
        <begin position="24"/>
        <end position="41"/>
    </location>
</feature>
<evidence type="ECO:0000313" key="2">
    <source>
        <dbReference type="EMBL" id="KKR71986.1"/>
    </source>
</evidence>
<evidence type="ECO:0008006" key="4">
    <source>
        <dbReference type="Google" id="ProtNLM"/>
    </source>
</evidence>
<comment type="caution">
    <text evidence="2">The sequence shown here is derived from an EMBL/GenBank/DDBJ whole genome shotgun (WGS) entry which is preliminary data.</text>
</comment>
<accession>A0A0G0TB01</accession>